<dbReference type="Pfam" id="PF13560">
    <property type="entry name" value="HTH_31"/>
    <property type="match status" value="1"/>
</dbReference>
<dbReference type="AlphaFoldDB" id="A0A0F8XDQ6"/>
<dbReference type="SUPFAM" id="SSF47413">
    <property type="entry name" value="lambda repressor-like DNA-binding domains"/>
    <property type="match status" value="1"/>
</dbReference>
<proteinExistence type="predicted"/>
<protein>
    <recommendedName>
        <fullName evidence="1">HTH cro/C1-type domain-containing protein</fullName>
    </recommendedName>
</protein>
<dbReference type="Gene3D" id="1.10.260.40">
    <property type="entry name" value="lambda repressor-like DNA-binding domains"/>
    <property type="match status" value="1"/>
</dbReference>
<dbReference type="SMART" id="SM00530">
    <property type="entry name" value="HTH_XRE"/>
    <property type="match status" value="1"/>
</dbReference>
<feature type="non-terminal residue" evidence="2">
    <location>
        <position position="1"/>
    </location>
</feature>
<reference evidence="2" key="1">
    <citation type="journal article" date="2015" name="Nature">
        <title>Complex archaea that bridge the gap between prokaryotes and eukaryotes.</title>
        <authorList>
            <person name="Spang A."/>
            <person name="Saw J.H."/>
            <person name="Jorgensen S.L."/>
            <person name="Zaremba-Niedzwiedzka K."/>
            <person name="Martijn J."/>
            <person name="Lind A.E."/>
            <person name="van Eijk R."/>
            <person name="Schleper C."/>
            <person name="Guy L."/>
            <person name="Ettema T.J."/>
        </authorList>
    </citation>
    <scope>NUCLEOTIDE SEQUENCE</scope>
</reference>
<dbReference type="EMBL" id="LAZR01059828">
    <property type="protein sequence ID" value="KKK66968.1"/>
    <property type="molecule type" value="Genomic_DNA"/>
</dbReference>
<dbReference type="InterPro" id="IPR001387">
    <property type="entry name" value="Cro/C1-type_HTH"/>
</dbReference>
<dbReference type="PROSITE" id="PS50943">
    <property type="entry name" value="HTH_CROC1"/>
    <property type="match status" value="1"/>
</dbReference>
<accession>A0A0F8XDQ6</accession>
<feature type="domain" description="HTH cro/C1-type" evidence="1">
    <location>
        <begin position="7"/>
        <end position="61"/>
    </location>
</feature>
<evidence type="ECO:0000313" key="2">
    <source>
        <dbReference type="EMBL" id="KKK66968.1"/>
    </source>
</evidence>
<name>A0A0F8XDQ6_9ZZZZ</name>
<comment type="caution">
    <text evidence="2">The sequence shown here is derived from an EMBL/GenBank/DDBJ whole genome shotgun (WGS) entry which is preliminary data.</text>
</comment>
<dbReference type="CDD" id="cd00093">
    <property type="entry name" value="HTH_XRE"/>
    <property type="match status" value="1"/>
</dbReference>
<dbReference type="GO" id="GO:0003677">
    <property type="term" value="F:DNA binding"/>
    <property type="evidence" value="ECO:0007669"/>
    <property type="project" value="InterPro"/>
</dbReference>
<organism evidence="2">
    <name type="scientific">marine sediment metagenome</name>
    <dbReference type="NCBI Taxonomy" id="412755"/>
    <lineage>
        <taxon>unclassified sequences</taxon>
        <taxon>metagenomes</taxon>
        <taxon>ecological metagenomes</taxon>
    </lineage>
</organism>
<evidence type="ECO:0000259" key="1">
    <source>
        <dbReference type="PROSITE" id="PS50943"/>
    </source>
</evidence>
<sequence>ENIAERMSDLRDATGWSQADLGERVDRVWQTVSDWERGERPPPRRVLVRLAREQGWDIEIFAEGGPMPSTVVNSAVIKKPGRLAEEGTAYNVDAGMDPIRTVQVMLAIGRLESAAKAADKLLNSNLLEPAESALWDGMKDARRELRGEGLAGDDQGKDEGVA</sequence>
<gene>
    <name evidence="2" type="ORF">LCGC14_2958760</name>
</gene>
<dbReference type="InterPro" id="IPR010982">
    <property type="entry name" value="Lambda_DNA-bd_dom_sf"/>
</dbReference>